<organism evidence="1 2">
    <name type="scientific">Zarea fungicola</name>
    <dbReference type="NCBI Taxonomy" id="93591"/>
    <lineage>
        <taxon>Eukaryota</taxon>
        <taxon>Fungi</taxon>
        <taxon>Dikarya</taxon>
        <taxon>Ascomycota</taxon>
        <taxon>Pezizomycotina</taxon>
        <taxon>Sordariomycetes</taxon>
        <taxon>Hypocreomycetidae</taxon>
        <taxon>Hypocreales</taxon>
        <taxon>Cordycipitaceae</taxon>
        <taxon>Zarea</taxon>
    </lineage>
</organism>
<proteinExistence type="predicted"/>
<keyword evidence="2" id="KW-1185">Reference proteome</keyword>
<evidence type="ECO:0000313" key="1">
    <source>
        <dbReference type="EMBL" id="KAJ2981784.1"/>
    </source>
</evidence>
<name>A0ACC1NSA2_9HYPO</name>
<reference evidence="1" key="1">
    <citation type="submission" date="2022-08" db="EMBL/GenBank/DDBJ databases">
        <title>Genome Sequence of Lecanicillium fungicola.</title>
        <authorList>
            <person name="Buettner E."/>
        </authorList>
    </citation>
    <scope>NUCLEOTIDE SEQUENCE</scope>
    <source>
        <strain evidence="1">Babe33</strain>
    </source>
</reference>
<dbReference type="EMBL" id="JANJQO010000111">
    <property type="protein sequence ID" value="KAJ2981784.1"/>
    <property type="molecule type" value="Genomic_DNA"/>
</dbReference>
<gene>
    <name evidence="1" type="ORF">NQ176_g1809</name>
</gene>
<sequence>MAEPPLQFTHDDYTVGWICALPDTELVVAGAMLDHEHPVLSAADPQDTNSYLFGSIGRHNVVIACLPAESTGKVSAATVATNMLRSFKAVRFGLMIGIGGGAPYYGLTVSRDSDNESKNDESDSDDCEDIKDIRLGDVVIGLHSKAAEAVVQYDFGKSEQKKKFVYAGGRLNKPPNLVLNAVSMLRGQHIRKGHKITEVLSAMLANNPGMAKQFSHPNPKRDKLFKSDIVHVEGKKSCKACRGNNDENLVMRKDRYDSTPQLHYGTIGSADQVMKDAILRDKLAQQQNILCFEMEAAGLMDAFPCLVIRGICDYADSHKNKIWQPYSAAVAAAYARELLYVIPAQEVVNLSPIRQIMKKLELGQQILRDMNACVREMKADQYTERIERWLSPAYPSTNINTARSSRYLGTGNWFLQSKPFREWEHVSRQCLWLYGIPGCGKTVLSVTILDHIEKINNRNVLAFFFDFTDNKKQKLDDMLHSLIFQLYSQQPDSRKELDNLFASHQDGSTQPDTDELFSCLNNMIQANDKVFILLDALDECSERSKLLRWMEDFTPTLANVQLLSTSRPEADIMNSLRGLIGNVNCISLDKNSINADIRSYINTRLHKTEEFRRWATLPEVLDSIEATVSSKADGMFRWAACQLDCLKDCLDREAVEETLESLPSDLNATYARILENILPERKKKAIRLLQFLVYSKRPLTLEEAVDVIAVRVDAGCFHKDDRLQWPREITAFCSSLILIAENACEGRSPTIQLAHLSVKEYLEQCDVSMFTTSERMIAITHVCLTYLGSMKEDDNSRLRLQYPFARYAAEIWVDCARHAERSPSSLAAILAFLQNATAFRLWAGLFSLDRPWENEPGKTIAAPLYYACYSGLKETVYRLVSNGADINARGGFFGNALQAASYRGHREIVQLLLERGADVNAHGGFHCTALQAAPLGQDREIVQLLLDKGANINTQGGGLSNALHAASYIGHYEIVQLLLDKGADVNIQGGHYGNALQAASRLGHYEIVQLLLNNGADANVQGGSRGNALHAAACMGYYEIVQLLLDKGADVNAEDGSSCNALHAALLDHGQSGQPRVLEVLLLNGANVNGKDVFGRTPIFYAISYTSSLSSVQILLQYGALVGMQDHYGATPLLVAVRNGSTEVLELLLTKGADIHAIDINTADALGRSVSWWAAKTENTEIIDLLAHNGLIVTELAARDKQIILSTIEKRNDLRYCDVCLRGIPEQVSYHHCSLCRRNNFDICLDCYEGGLRCHEKSHTLTMLT</sequence>
<accession>A0ACC1NSA2</accession>
<dbReference type="Proteomes" id="UP001143910">
    <property type="component" value="Unassembled WGS sequence"/>
</dbReference>
<evidence type="ECO:0000313" key="2">
    <source>
        <dbReference type="Proteomes" id="UP001143910"/>
    </source>
</evidence>
<comment type="caution">
    <text evidence="1">The sequence shown here is derived from an EMBL/GenBank/DDBJ whole genome shotgun (WGS) entry which is preliminary data.</text>
</comment>
<protein>
    <submittedName>
        <fullName evidence="1">Uncharacterized protein</fullName>
    </submittedName>
</protein>